<reference evidence="3" key="1">
    <citation type="journal article" date="2019" name="Int. J. Syst. Evol. Microbiol.">
        <title>The Global Catalogue of Microorganisms (GCM) 10K type strain sequencing project: providing services to taxonomists for standard genome sequencing and annotation.</title>
        <authorList>
            <consortium name="The Broad Institute Genomics Platform"/>
            <consortium name="The Broad Institute Genome Sequencing Center for Infectious Disease"/>
            <person name="Wu L."/>
            <person name="Ma J."/>
        </authorList>
    </citation>
    <scope>NUCLEOTIDE SEQUENCE [LARGE SCALE GENOMIC DNA]</scope>
    <source>
        <strain evidence="3">CCUG 42722</strain>
    </source>
</reference>
<dbReference type="SUPFAM" id="SSF56112">
    <property type="entry name" value="Protein kinase-like (PK-like)"/>
    <property type="match status" value="1"/>
</dbReference>
<evidence type="ECO:0000259" key="1">
    <source>
        <dbReference type="PROSITE" id="PS50011"/>
    </source>
</evidence>
<comment type="caution">
    <text evidence="2">The sequence shown here is derived from an EMBL/GenBank/DDBJ whole genome shotgun (WGS) entry which is preliminary data.</text>
</comment>
<dbReference type="InterPro" id="IPR000719">
    <property type="entry name" value="Prot_kinase_dom"/>
</dbReference>
<dbReference type="EMBL" id="JBHSFI010000005">
    <property type="protein sequence ID" value="MFC4630224.1"/>
    <property type="molecule type" value="Genomic_DNA"/>
</dbReference>
<gene>
    <name evidence="2" type="ORF">ACFO6V_18395</name>
</gene>
<evidence type="ECO:0000313" key="2">
    <source>
        <dbReference type="EMBL" id="MFC4630224.1"/>
    </source>
</evidence>
<dbReference type="PROSITE" id="PS50011">
    <property type="entry name" value="PROTEIN_KINASE_DOM"/>
    <property type="match status" value="1"/>
</dbReference>
<dbReference type="InterPro" id="IPR011009">
    <property type="entry name" value="Kinase-like_dom_sf"/>
</dbReference>
<sequence length="279" mass="30641">MIVTELDGLPVRLRAPHDLSFAARWGRVFAVLDQQDSGNLCLGIEGPAGRVFVKYAGAPTPRYDGAVGTAVANLRRSAEVYRALAHPSLVRLREAVDVGAGHALVFDWTDATPLGRQYDRWHVVRSLPVSARTNAVQQIYDFHVHAAARGWVAIDLYDGSVMLDADAGRVTLCDLDLYERGPVVNRMGRMWGSTRFMSPEEYRLGAPMDEVTNVFALGALAHTFLGDDATKSREAWVGSNAQLEVAARALHAERDARWPSIEALAEAWRGAEPPREPRG</sequence>
<dbReference type="Proteomes" id="UP001596011">
    <property type="component" value="Unassembled WGS sequence"/>
</dbReference>
<protein>
    <recommendedName>
        <fullName evidence="1">Protein kinase domain-containing protein</fullName>
    </recommendedName>
</protein>
<dbReference type="RefSeq" id="WP_377137724.1">
    <property type="nucleotide sequence ID" value="NZ_JBHSFI010000005.1"/>
</dbReference>
<name>A0ABV9HIY1_9MICO</name>
<evidence type="ECO:0000313" key="3">
    <source>
        <dbReference type="Proteomes" id="UP001596011"/>
    </source>
</evidence>
<accession>A0ABV9HIY1</accession>
<feature type="domain" description="Protein kinase" evidence="1">
    <location>
        <begin position="14"/>
        <end position="279"/>
    </location>
</feature>
<dbReference type="Gene3D" id="1.10.510.10">
    <property type="entry name" value="Transferase(Phosphotransferase) domain 1"/>
    <property type="match status" value="1"/>
</dbReference>
<proteinExistence type="predicted"/>
<keyword evidence="3" id="KW-1185">Reference proteome</keyword>
<organism evidence="2 3">
    <name type="scientific">Promicromonospora alba</name>
    <dbReference type="NCBI Taxonomy" id="1616110"/>
    <lineage>
        <taxon>Bacteria</taxon>
        <taxon>Bacillati</taxon>
        <taxon>Actinomycetota</taxon>
        <taxon>Actinomycetes</taxon>
        <taxon>Micrococcales</taxon>
        <taxon>Promicromonosporaceae</taxon>
        <taxon>Promicromonospora</taxon>
    </lineage>
</organism>